<evidence type="ECO:0000256" key="2">
    <source>
        <dbReference type="ARBA" id="ARBA00022840"/>
    </source>
</evidence>
<feature type="domain" description="AMP-dependent synthetase/ligase" evidence="3">
    <location>
        <begin position="11"/>
        <end position="429"/>
    </location>
</feature>
<comment type="caution">
    <text evidence="4">The sequence shown here is derived from an EMBL/GenBank/DDBJ whole genome shotgun (WGS) entry which is preliminary data.</text>
</comment>
<keyword evidence="5" id="KW-1185">Reference proteome</keyword>
<reference evidence="4 5" key="1">
    <citation type="submission" date="2019-03" db="EMBL/GenBank/DDBJ databases">
        <title>Genome sequence of Lentibacillus salicampi ATCC BAA-719.</title>
        <authorList>
            <person name="Maclea K.S."/>
            <person name="Simoes Junior M."/>
        </authorList>
    </citation>
    <scope>NUCLEOTIDE SEQUENCE [LARGE SCALE GENOMIC DNA]</scope>
    <source>
        <strain evidence="4 5">ATCC BAA-719</strain>
    </source>
</reference>
<proteinExistence type="predicted"/>
<dbReference type="GO" id="GO:0004467">
    <property type="term" value="F:long-chain fatty acid-CoA ligase activity"/>
    <property type="evidence" value="ECO:0007669"/>
    <property type="project" value="TreeGrafter"/>
</dbReference>
<dbReference type="AlphaFoldDB" id="A0A4Y9AGP2"/>
<dbReference type="Proteomes" id="UP000298484">
    <property type="component" value="Unassembled WGS sequence"/>
</dbReference>
<evidence type="ECO:0000256" key="1">
    <source>
        <dbReference type="ARBA" id="ARBA00022741"/>
    </source>
</evidence>
<dbReference type="InterPro" id="IPR042099">
    <property type="entry name" value="ANL_N_sf"/>
</dbReference>
<evidence type="ECO:0000259" key="3">
    <source>
        <dbReference type="Pfam" id="PF00501"/>
    </source>
</evidence>
<dbReference type="Pfam" id="PF23562">
    <property type="entry name" value="AMP-binding_C_3"/>
    <property type="match status" value="1"/>
</dbReference>
<keyword evidence="2" id="KW-0067">ATP-binding</keyword>
<name>A0A4Y9AGP2_9BACI</name>
<protein>
    <submittedName>
        <fullName evidence="4">Long-chain fatty acid--CoA ligase</fullName>
    </submittedName>
</protein>
<dbReference type="CDD" id="cd05907">
    <property type="entry name" value="VL_LC_FACS_like"/>
    <property type="match status" value="1"/>
</dbReference>
<dbReference type="GO" id="GO:0016020">
    <property type="term" value="C:membrane"/>
    <property type="evidence" value="ECO:0007669"/>
    <property type="project" value="TreeGrafter"/>
</dbReference>
<keyword evidence="1" id="KW-0547">Nucleotide-binding</keyword>
<dbReference type="PANTHER" id="PTHR43272">
    <property type="entry name" value="LONG-CHAIN-FATTY-ACID--COA LIGASE"/>
    <property type="match status" value="1"/>
</dbReference>
<accession>A0A4Y9AGP2</accession>
<evidence type="ECO:0000313" key="4">
    <source>
        <dbReference type="EMBL" id="TFJ94257.1"/>
    </source>
</evidence>
<dbReference type="RefSeq" id="WP_135108572.1">
    <property type="nucleotide sequence ID" value="NZ_SRHY01000002.1"/>
</dbReference>
<dbReference type="EMBL" id="SRHY01000002">
    <property type="protein sequence ID" value="TFJ94257.1"/>
    <property type="molecule type" value="Genomic_DNA"/>
</dbReference>
<dbReference type="Gene3D" id="3.40.50.12780">
    <property type="entry name" value="N-terminal domain of ligase-like"/>
    <property type="match status" value="1"/>
</dbReference>
<dbReference type="InterPro" id="IPR000873">
    <property type="entry name" value="AMP-dep_synth/lig_dom"/>
</dbReference>
<sequence>MKPNNLVEMLDRTVKKFPQKYVLMWKEDGVYQSITYETFWNRIYNAASGLAHLGMAENDKIAILSNSNPMWGITDFAAASIGAVTVPVYPTLPAEQVDYILKNADVRAAVVENEEQRQKILAGDAAVECIITMYPDNDFSPGNSELTFSQLEAQGSKNEIPNWEERWRKIGRDQISTIIHTSGTTGKPNGVMLSHGNFLSNVEAVQFWLIELVPDDLALSYLPLSHVFERMAGHYTPLSVGVTIAYAESINTIQDNLKEIRPTVLTSVPRLFEKVYAKVQEQIDNGTKVKQKVFNWAVEIGLERYERYLQSPINELILGEIMPKELRRKWKIADRLVYQKVKSELGGRIRGMVSGGGTLNPDIAKFFWAIDLPILEGYGLTETSPVITTNPMVRAKAGTVGKVMPNLDVRIADDGEVLVRGPSVMQGYYNNEEATNNIFDGDWLHTGDIGELDEDDYLKIVDRKKRILVLSTGKNVAPQLIENAINESSYIEQTLIVGDHRKYIICLVNPDFENLLPWAKRNGIESGSPEEICRHKIVKDLIEEEVKSHTQSFANFEKPKKAVIIGEEWTVEGGELTPKLSMRVKVIEKKYKELIENIYAEDSSAVEAVASVDNG</sequence>
<dbReference type="GO" id="GO:0005524">
    <property type="term" value="F:ATP binding"/>
    <property type="evidence" value="ECO:0007669"/>
    <property type="project" value="UniProtKB-KW"/>
</dbReference>
<organism evidence="4 5">
    <name type="scientific">Lentibacillus salicampi</name>
    <dbReference type="NCBI Taxonomy" id="175306"/>
    <lineage>
        <taxon>Bacteria</taxon>
        <taxon>Bacillati</taxon>
        <taxon>Bacillota</taxon>
        <taxon>Bacilli</taxon>
        <taxon>Bacillales</taxon>
        <taxon>Bacillaceae</taxon>
        <taxon>Lentibacillus</taxon>
    </lineage>
</organism>
<dbReference type="OrthoDB" id="9803968at2"/>
<dbReference type="PANTHER" id="PTHR43272:SF33">
    <property type="entry name" value="AMP-BINDING DOMAIN-CONTAINING PROTEIN-RELATED"/>
    <property type="match status" value="1"/>
</dbReference>
<evidence type="ECO:0000313" key="5">
    <source>
        <dbReference type="Proteomes" id="UP000298484"/>
    </source>
</evidence>
<dbReference type="Pfam" id="PF00501">
    <property type="entry name" value="AMP-binding"/>
    <property type="match status" value="1"/>
</dbReference>
<gene>
    <name evidence="4" type="ORF">E4U82_03095</name>
</gene>
<dbReference type="SUPFAM" id="SSF56801">
    <property type="entry name" value="Acetyl-CoA synthetase-like"/>
    <property type="match status" value="1"/>
</dbReference>
<keyword evidence="4" id="KW-0436">Ligase</keyword>